<dbReference type="InterPro" id="IPR018097">
    <property type="entry name" value="EGF_Ca-bd_CS"/>
</dbReference>
<dbReference type="SMART" id="SM00032">
    <property type="entry name" value="CCP"/>
    <property type="match status" value="7"/>
</dbReference>
<evidence type="ECO:0000256" key="10">
    <source>
        <dbReference type="PROSITE-ProRule" id="PRU00059"/>
    </source>
</evidence>
<dbReference type="CDD" id="cd00033">
    <property type="entry name" value="CCP"/>
    <property type="match status" value="3"/>
</dbReference>
<dbReference type="SUPFAM" id="SSF56436">
    <property type="entry name" value="C-type lectin-like"/>
    <property type="match status" value="1"/>
</dbReference>
<keyword evidence="3 11" id="KW-0245">EGF-like domain</keyword>
<dbReference type="InterPro" id="IPR000742">
    <property type="entry name" value="EGF"/>
</dbReference>
<dbReference type="InterPro" id="IPR000859">
    <property type="entry name" value="CUB_dom"/>
</dbReference>
<dbReference type="SMART" id="SM00042">
    <property type="entry name" value="CUB"/>
    <property type="match status" value="3"/>
</dbReference>
<feature type="domain" description="EGF-like" evidence="15">
    <location>
        <begin position="761"/>
        <end position="802"/>
    </location>
</feature>
<dbReference type="Gene3D" id="4.10.400.10">
    <property type="entry name" value="Low-density Lipoprotein Receptor"/>
    <property type="match status" value="1"/>
</dbReference>
<evidence type="ECO:0000259" key="17">
    <source>
        <dbReference type="PROSITE" id="PS50948"/>
    </source>
</evidence>
<dbReference type="Pfam" id="PF00084">
    <property type="entry name" value="Sushi"/>
    <property type="match status" value="4"/>
</dbReference>
<feature type="domain" description="Apple" evidence="17">
    <location>
        <begin position="199"/>
        <end position="271"/>
    </location>
</feature>
<evidence type="ECO:0000256" key="2">
    <source>
        <dbReference type="ARBA" id="ARBA00022525"/>
    </source>
</evidence>
<dbReference type="SUPFAM" id="SSF57535">
    <property type="entry name" value="Complement control module/SCR domain"/>
    <property type="match status" value="6"/>
</dbReference>
<dbReference type="InterPro" id="IPR036055">
    <property type="entry name" value="LDL_receptor-like_sf"/>
</dbReference>
<gene>
    <name evidence="18" type="ORF">NP493_241g04023</name>
</gene>
<dbReference type="Pfam" id="PF00057">
    <property type="entry name" value="Ldl_recept_a"/>
    <property type="match status" value="1"/>
</dbReference>
<dbReference type="Pfam" id="PF14670">
    <property type="entry name" value="FXa_inhibition"/>
    <property type="match status" value="1"/>
</dbReference>
<dbReference type="PROSITE" id="PS50948">
    <property type="entry name" value="PAN"/>
    <property type="match status" value="1"/>
</dbReference>
<evidence type="ECO:0000256" key="9">
    <source>
        <dbReference type="ARBA" id="ARBA00023180"/>
    </source>
</evidence>
<keyword evidence="7" id="KW-1133">Transmembrane helix</keyword>
<feature type="domain" description="Sushi" evidence="16">
    <location>
        <begin position="1065"/>
        <end position="1126"/>
    </location>
</feature>
<keyword evidence="7" id="KW-0472">Membrane</keyword>
<comment type="caution">
    <text evidence="11">Lacks conserved residue(s) required for the propagation of feature annotation.</text>
</comment>
<feature type="domain" description="Sushi" evidence="16">
    <location>
        <begin position="503"/>
        <end position="577"/>
    </location>
</feature>
<dbReference type="CDD" id="cd00112">
    <property type="entry name" value="LDLa"/>
    <property type="match status" value="1"/>
</dbReference>
<feature type="disulfide bond" evidence="12">
    <location>
        <begin position="50"/>
        <end position="68"/>
    </location>
</feature>
<keyword evidence="13" id="KW-0768">Sushi</keyword>
<dbReference type="InterPro" id="IPR016187">
    <property type="entry name" value="CTDL_fold"/>
</dbReference>
<feature type="domain" description="CUB" evidence="14">
    <location>
        <begin position="286"/>
        <end position="397"/>
    </location>
</feature>
<dbReference type="PROSITE" id="PS01180">
    <property type="entry name" value="CUB"/>
    <property type="match status" value="3"/>
</dbReference>
<dbReference type="SUPFAM" id="SSF49854">
    <property type="entry name" value="Spermadhesin, CUB domain"/>
    <property type="match status" value="3"/>
</dbReference>
<protein>
    <submittedName>
        <fullName evidence="18">Uncharacterized protein</fullName>
    </submittedName>
</protein>
<dbReference type="PROSITE" id="PS01187">
    <property type="entry name" value="EGF_CA"/>
    <property type="match status" value="2"/>
</dbReference>
<dbReference type="EMBL" id="JAODUO010000241">
    <property type="protein sequence ID" value="KAK2185252.1"/>
    <property type="molecule type" value="Genomic_DNA"/>
</dbReference>
<dbReference type="Pfam" id="PF00431">
    <property type="entry name" value="CUB"/>
    <property type="match status" value="3"/>
</dbReference>
<feature type="domain" description="CUB" evidence="14">
    <location>
        <begin position="398"/>
        <end position="504"/>
    </location>
</feature>
<dbReference type="Proteomes" id="UP001209878">
    <property type="component" value="Unassembled WGS sequence"/>
</dbReference>
<evidence type="ECO:0000259" key="16">
    <source>
        <dbReference type="PROSITE" id="PS50923"/>
    </source>
</evidence>
<evidence type="ECO:0000256" key="7">
    <source>
        <dbReference type="ARBA" id="ARBA00022989"/>
    </source>
</evidence>
<name>A0AAD9UDB0_RIDPI</name>
<dbReference type="GO" id="GO:0005509">
    <property type="term" value="F:calcium ion binding"/>
    <property type="evidence" value="ECO:0007669"/>
    <property type="project" value="InterPro"/>
</dbReference>
<dbReference type="PANTHER" id="PTHR45656:SF4">
    <property type="entry name" value="PROTEIN CBR-CLEC-78"/>
    <property type="match status" value="1"/>
</dbReference>
<comment type="subcellular location">
    <subcellularLocation>
        <location evidence="1">Secreted</location>
    </subcellularLocation>
</comment>
<accession>A0AAD9UDB0</accession>
<dbReference type="PROSITE" id="PS01186">
    <property type="entry name" value="EGF_2"/>
    <property type="match status" value="1"/>
</dbReference>
<dbReference type="SUPFAM" id="SSF57196">
    <property type="entry name" value="EGF/Laminin"/>
    <property type="match status" value="2"/>
</dbReference>
<keyword evidence="19" id="KW-1185">Reference proteome</keyword>
<evidence type="ECO:0000259" key="14">
    <source>
        <dbReference type="PROSITE" id="PS01180"/>
    </source>
</evidence>
<dbReference type="InterPro" id="IPR000436">
    <property type="entry name" value="Sushi_SCR_CCP_dom"/>
</dbReference>
<evidence type="ECO:0000256" key="12">
    <source>
        <dbReference type="PROSITE-ProRule" id="PRU00124"/>
    </source>
</evidence>
<evidence type="ECO:0000313" key="18">
    <source>
        <dbReference type="EMBL" id="KAK2185252.1"/>
    </source>
</evidence>
<evidence type="ECO:0000256" key="1">
    <source>
        <dbReference type="ARBA" id="ARBA00004613"/>
    </source>
</evidence>
<dbReference type="SMART" id="SM00192">
    <property type="entry name" value="LDLa"/>
    <property type="match status" value="1"/>
</dbReference>
<dbReference type="Gene3D" id="2.10.70.10">
    <property type="entry name" value="Complement Module, domain 1"/>
    <property type="match status" value="5"/>
</dbReference>
<dbReference type="InterPro" id="IPR002172">
    <property type="entry name" value="LDrepeatLR_classA_rpt"/>
</dbReference>
<keyword evidence="9" id="KW-0325">Glycoprotein</keyword>
<evidence type="ECO:0000256" key="8">
    <source>
        <dbReference type="ARBA" id="ARBA00023157"/>
    </source>
</evidence>
<evidence type="ECO:0000256" key="13">
    <source>
        <dbReference type="PROSITE-ProRule" id="PRU00302"/>
    </source>
</evidence>
<evidence type="ECO:0000256" key="6">
    <source>
        <dbReference type="ARBA" id="ARBA00022737"/>
    </source>
</evidence>
<dbReference type="PROSITE" id="PS00010">
    <property type="entry name" value="ASX_HYDROXYL"/>
    <property type="match status" value="2"/>
</dbReference>
<feature type="domain" description="EGF-like" evidence="15">
    <location>
        <begin position="803"/>
        <end position="839"/>
    </location>
</feature>
<dbReference type="CDD" id="cd00054">
    <property type="entry name" value="EGF_CA"/>
    <property type="match status" value="2"/>
</dbReference>
<dbReference type="Pfam" id="PF07645">
    <property type="entry name" value="EGF_CA"/>
    <property type="match status" value="1"/>
</dbReference>
<keyword evidence="5" id="KW-0732">Signal</keyword>
<feature type="disulfide bond" evidence="12">
    <location>
        <begin position="43"/>
        <end position="55"/>
    </location>
</feature>
<dbReference type="InterPro" id="IPR003609">
    <property type="entry name" value="Pan_app"/>
</dbReference>
<dbReference type="PROSITE" id="PS50026">
    <property type="entry name" value="EGF_3"/>
    <property type="match status" value="2"/>
</dbReference>
<dbReference type="SMART" id="SM00179">
    <property type="entry name" value="EGF_CA"/>
    <property type="match status" value="2"/>
</dbReference>
<dbReference type="InterPro" id="IPR035914">
    <property type="entry name" value="Sperma_CUB_dom_sf"/>
</dbReference>
<feature type="domain" description="Sushi" evidence="16">
    <location>
        <begin position="860"/>
        <end position="929"/>
    </location>
</feature>
<dbReference type="CDD" id="cd00041">
    <property type="entry name" value="CUB"/>
    <property type="match status" value="3"/>
</dbReference>
<evidence type="ECO:0000313" key="19">
    <source>
        <dbReference type="Proteomes" id="UP001209878"/>
    </source>
</evidence>
<evidence type="ECO:0000259" key="15">
    <source>
        <dbReference type="PROSITE" id="PS50026"/>
    </source>
</evidence>
<dbReference type="InterPro" id="IPR051277">
    <property type="entry name" value="SEZ6_CSMD_C4BPB_Regulators"/>
</dbReference>
<feature type="disulfide bond" evidence="10">
    <location>
        <begin position="398"/>
        <end position="425"/>
    </location>
</feature>
<feature type="domain" description="CUB" evidence="14">
    <location>
        <begin position="81"/>
        <end position="196"/>
    </location>
</feature>
<comment type="caution">
    <text evidence="18">The sequence shown here is derived from an EMBL/GenBank/DDBJ whole genome shotgun (WGS) entry which is preliminary data.</text>
</comment>
<dbReference type="InterPro" id="IPR049883">
    <property type="entry name" value="NOTCH1_EGF-like"/>
</dbReference>
<dbReference type="PROSITE" id="PS50923">
    <property type="entry name" value="SUSHI"/>
    <property type="match status" value="6"/>
</dbReference>
<evidence type="ECO:0000256" key="11">
    <source>
        <dbReference type="PROSITE-ProRule" id="PRU00076"/>
    </source>
</evidence>
<dbReference type="PROSITE" id="PS50068">
    <property type="entry name" value="LDLRA_2"/>
    <property type="match status" value="1"/>
</dbReference>
<dbReference type="Gene3D" id="2.60.120.290">
    <property type="entry name" value="Spermadhesin, CUB domain"/>
    <property type="match status" value="3"/>
</dbReference>
<reference evidence="18" key="1">
    <citation type="journal article" date="2023" name="Mol. Biol. Evol.">
        <title>Third-Generation Sequencing Reveals the Adaptive Role of the Epigenome in Three Deep-Sea Polychaetes.</title>
        <authorList>
            <person name="Perez M."/>
            <person name="Aroh O."/>
            <person name="Sun Y."/>
            <person name="Lan Y."/>
            <person name="Juniper S.K."/>
            <person name="Young C.R."/>
            <person name="Angers B."/>
            <person name="Qian P.Y."/>
        </authorList>
    </citation>
    <scope>NUCLEOTIDE SEQUENCE</scope>
    <source>
        <strain evidence="18">R07B-5</strain>
    </source>
</reference>
<evidence type="ECO:0000256" key="5">
    <source>
        <dbReference type="ARBA" id="ARBA00022729"/>
    </source>
</evidence>
<dbReference type="SUPFAM" id="SSF57414">
    <property type="entry name" value="Hairpin loop containing domain-like"/>
    <property type="match status" value="1"/>
</dbReference>
<feature type="domain" description="Sushi" evidence="16">
    <location>
        <begin position="636"/>
        <end position="699"/>
    </location>
</feature>
<proteinExistence type="predicted"/>
<sequence>MTDQPDDNSGKCVMVNNATDQLYQWSMHWCSDKLPFVCQRKACLQGEFACSNGKCIKSDWEHDGEDDCGDMSDEVGKPGSCMSHIMISSGKEDISSPNYPSKYGSLSNCMWIIEGPVGKRLQMTLTRMNTEENIDTVDIYVGGSTLATSDYVTSLSGLITGNNLPTYVSTNNFMVVTFTSDKEIEKTGFSASFTADYTCKIGELSSFGRRDDSSPLATWTGKSATECKSKCLERTDCDAFTYVTKEKKCIAHKKIVSPKKADCCSFWAKTCPGLKGEPKLQTIPGAGGSFRASKDLSYLASPFYPLKYFSNNKLAWIITAPKFSIITIERLDIDLGAGDSVTIYNGDKPTDPQLAKYTGDGSEGPTHVMTTGAVAYVYMDTKSSEAGRGFQFSYIIGCDVTMHSDSGVIQSPGYDVVDYPNVIKCTWSIKASTSIRLKFKKQVALKSGDKLEIYEGHDEKGTSKHSAEETPSKDVTAESGELFIKFSTDATENGNGFSAEYSIDCQDLPFNSSSPGFDVATVLDTYFGASIVVKCKKGYFFSQEEFGGCLSSSSQSETLTCERGGKWNKDRFPMCERGFCGAVDGVDHGYVTNTTSVLFEGRVTYKCFEGFTLSSTTVTSCSDNRKWNDQPTCKTDQCSSRIPIPSAIDHGTVNTTHSNNYGSVVIYECDEGYQIDGVPRTYCQGDKWRHGDVKPKCIEKVCLVKPIRHATTIPNSGVVVKFGDTIKVTCAKGYGINGSEVTEQDITMSCKADETFDECHDIDECNGTNSCTNVQHCHNTEGSYYCSCQQGYMLKENKYECEDINECSIEDGGCSHTCKNTNSGFFCECPLGYTLYQSKDFNGFGNTADTLDINRTCVRKTCEKPQSSVKNGKVLFNVKKTNFYYEDEVEILCDLGYVIDDYPPSNNSKKKITCKDNGNWDSEFLNCTAATCDKLTEQLSKVKNPPNVTYPADVTHKAVVKLNCSVAGGEDSVRTRTCLFNVAEGKYQLIGDSLECGEIDCGSLKGELAGLKDDSLPASTTYGANFTFQCETGFTKNGNNGNKDDVVSCLKTGKWDLGGLRCKGPVCKDPGRPADGEQIATSYEVGKIVYFKCDRDGFEPEPPSIVCVYNNQDATWDDTTSPICVGKYLEQIIHC</sequence>
<dbReference type="InterPro" id="IPR000152">
    <property type="entry name" value="EGF-type_Asp/Asn_hydroxyl_site"/>
</dbReference>
<dbReference type="GO" id="GO:0005576">
    <property type="term" value="C:extracellular region"/>
    <property type="evidence" value="ECO:0007669"/>
    <property type="project" value="UniProtKB-SubCell"/>
</dbReference>
<feature type="domain" description="Sushi" evidence="16">
    <location>
        <begin position="578"/>
        <end position="635"/>
    </location>
</feature>
<organism evidence="18 19">
    <name type="scientific">Ridgeia piscesae</name>
    <name type="common">Tubeworm</name>
    <dbReference type="NCBI Taxonomy" id="27915"/>
    <lineage>
        <taxon>Eukaryota</taxon>
        <taxon>Metazoa</taxon>
        <taxon>Spiralia</taxon>
        <taxon>Lophotrochozoa</taxon>
        <taxon>Annelida</taxon>
        <taxon>Polychaeta</taxon>
        <taxon>Sedentaria</taxon>
        <taxon>Canalipalpata</taxon>
        <taxon>Sabellida</taxon>
        <taxon>Siboglinidae</taxon>
        <taxon>Ridgeia</taxon>
    </lineage>
</organism>
<dbReference type="FunFam" id="2.10.25.10:FF:000014">
    <property type="entry name" value="Latent-transforming growth factor beta-binding protein 3"/>
    <property type="match status" value="1"/>
</dbReference>
<dbReference type="Gene3D" id="2.10.25.10">
    <property type="entry name" value="Laminin"/>
    <property type="match status" value="2"/>
</dbReference>
<dbReference type="SMART" id="SM00181">
    <property type="entry name" value="EGF"/>
    <property type="match status" value="2"/>
</dbReference>
<dbReference type="SUPFAM" id="SSF57424">
    <property type="entry name" value="LDL receptor-like module"/>
    <property type="match status" value="1"/>
</dbReference>
<dbReference type="AlphaFoldDB" id="A0AAD9UDB0"/>
<keyword evidence="2" id="KW-0964">Secreted</keyword>
<dbReference type="InterPro" id="IPR035976">
    <property type="entry name" value="Sushi/SCR/CCP_sf"/>
</dbReference>
<dbReference type="PANTHER" id="PTHR45656">
    <property type="entry name" value="PROTEIN CBR-CLEC-78"/>
    <property type="match status" value="1"/>
</dbReference>
<feature type="domain" description="Sushi" evidence="16">
    <location>
        <begin position="999"/>
        <end position="1064"/>
    </location>
</feature>
<evidence type="ECO:0000256" key="3">
    <source>
        <dbReference type="ARBA" id="ARBA00022536"/>
    </source>
</evidence>
<evidence type="ECO:0000256" key="4">
    <source>
        <dbReference type="ARBA" id="ARBA00022692"/>
    </source>
</evidence>
<keyword evidence="4" id="KW-0812">Transmembrane</keyword>
<keyword evidence="8 12" id="KW-1015">Disulfide bond</keyword>
<keyword evidence="6" id="KW-0677">Repeat</keyword>
<dbReference type="InterPro" id="IPR001881">
    <property type="entry name" value="EGF-like_Ca-bd_dom"/>
</dbReference>
<dbReference type="Pfam" id="PF00024">
    <property type="entry name" value="PAN_1"/>
    <property type="match status" value="1"/>
</dbReference>